<protein>
    <submittedName>
        <fullName evidence="1">Uncharacterized protein</fullName>
    </submittedName>
</protein>
<gene>
    <name evidence="1" type="ORF">MANES_05G165200</name>
</gene>
<dbReference type="EMBL" id="CM004391">
    <property type="protein sequence ID" value="OAY50825.1"/>
    <property type="molecule type" value="Genomic_DNA"/>
</dbReference>
<organism evidence="1">
    <name type="scientific">Manihot esculenta</name>
    <name type="common">Cassava</name>
    <name type="synonym">Jatropha manihot</name>
    <dbReference type="NCBI Taxonomy" id="3983"/>
    <lineage>
        <taxon>Eukaryota</taxon>
        <taxon>Viridiplantae</taxon>
        <taxon>Streptophyta</taxon>
        <taxon>Embryophyta</taxon>
        <taxon>Tracheophyta</taxon>
        <taxon>Spermatophyta</taxon>
        <taxon>Magnoliopsida</taxon>
        <taxon>eudicotyledons</taxon>
        <taxon>Gunneridae</taxon>
        <taxon>Pentapetalae</taxon>
        <taxon>rosids</taxon>
        <taxon>fabids</taxon>
        <taxon>Malpighiales</taxon>
        <taxon>Euphorbiaceae</taxon>
        <taxon>Crotonoideae</taxon>
        <taxon>Manihoteae</taxon>
        <taxon>Manihot</taxon>
    </lineage>
</organism>
<accession>A0A2C9VZD1</accession>
<sequence length="69" mass="7733">MMDPIGFSGGLALFWKESSIASLISYSTHHIDVLVTIEGMTQFRLIGFYGYARERCVLRDGSCISGKIW</sequence>
<name>A0A2C9VZD1_MANES</name>
<proteinExistence type="predicted"/>
<evidence type="ECO:0000313" key="1">
    <source>
        <dbReference type="EMBL" id="OAY50825.1"/>
    </source>
</evidence>
<reference evidence="1" key="1">
    <citation type="submission" date="2016-02" db="EMBL/GenBank/DDBJ databases">
        <title>WGS assembly of Manihot esculenta.</title>
        <authorList>
            <person name="Bredeson J.V."/>
            <person name="Prochnik S.E."/>
            <person name="Lyons J.B."/>
            <person name="Schmutz J."/>
            <person name="Grimwood J."/>
            <person name="Vrebalov J."/>
            <person name="Bart R.S."/>
            <person name="Amuge T."/>
            <person name="Ferguson M.E."/>
            <person name="Green R."/>
            <person name="Putnam N."/>
            <person name="Stites J."/>
            <person name="Rounsley S."/>
            <person name="Rokhsar D.S."/>
        </authorList>
    </citation>
    <scope>NUCLEOTIDE SEQUENCE [LARGE SCALE GENOMIC DNA]</scope>
    <source>
        <tissue evidence="1">Leaf</tissue>
    </source>
</reference>
<dbReference type="AlphaFoldDB" id="A0A2C9VZD1"/>